<dbReference type="GO" id="GO:0008508">
    <property type="term" value="F:bile acid:sodium symporter activity"/>
    <property type="evidence" value="ECO:0000318"/>
    <property type="project" value="GO_Central"/>
</dbReference>
<comment type="subcellular location">
    <subcellularLocation>
        <location evidence="1">Membrane</location>
        <topology evidence="1">Multi-pass membrane protein</topology>
    </subcellularLocation>
</comment>
<feature type="transmembrane region" description="Helical" evidence="7">
    <location>
        <begin position="289"/>
        <end position="314"/>
    </location>
</feature>
<keyword evidence="4" id="KW-0769">Symport</keyword>
<dbReference type="InterPro" id="IPR002657">
    <property type="entry name" value="BilAc:Na_symport/Acr3"/>
</dbReference>
<dbReference type="GeneID" id="589816"/>
<dbReference type="GO" id="GO:0015721">
    <property type="term" value="P:bile acid and bile salt transport"/>
    <property type="evidence" value="ECO:0000318"/>
    <property type="project" value="GO_Central"/>
</dbReference>
<dbReference type="FunFam" id="1.20.1530.20:FF:000035">
    <property type="entry name" value="Uncharacterized protein"/>
    <property type="match status" value="1"/>
</dbReference>
<feature type="transmembrane region" description="Helical" evidence="7">
    <location>
        <begin position="66"/>
        <end position="89"/>
    </location>
</feature>
<evidence type="ECO:0000256" key="6">
    <source>
        <dbReference type="ARBA" id="ARBA00023136"/>
    </source>
</evidence>
<dbReference type="GO" id="GO:0016020">
    <property type="term" value="C:membrane"/>
    <property type="evidence" value="ECO:0007669"/>
    <property type="project" value="UniProtKB-SubCell"/>
</dbReference>
<evidence type="ECO:0000256" key="5">
    <source>
        <dbReference type="ARBA" id="ARBA00022989"/>
    </source>
</evidence>
<dbReference type="PANTHER" id="PTHR10361">
    <property type="entry name" value="SODIUM-BILE ACID COTRANSPORTER"/>
    <property type="match status" value="1"/>
</dbReference>
<dbReference type="OrthoDB" id="203097at2759"/>
<feature type="transmembrane region" description="Helical" evidence="7">
    <location>
        <begin position="220"/>
        <end position="245"/>
    </location>
</feature>
<keyword evidence="5 7" id="KW-1133">Transmembrane helix</keyword>
<dbReference type="KEGG" id="spu:589816"/>
<dbReference type="Proteomes" id="UP000007110">
    <property type="component" value="Unassembled WGS sequence"/>
</dbReference>
<sequence length="382" mass="42875">MERETITTLMTTMIEVAGNHTAPSNIASIKLATKVINILILTFLMLSMGCTIDLKDFKGTFRHPAGFFVGMLCQFVLMPLIAFCLGLAFRLEAAGALSLLILACCPGGTLSNLFTYWTKGDVCLSVCMTAVSTTVAIGMMPLNLFIYSRVWTDDKAVIPYVNIVTTLVSILIPVAFGVFVRWWRKEWTKYITRVGIIFSFMCIIAAFVMSFILNPTFLNAVWQLWFCAASLPLLGYSLGYGIAFLLRQPHKKCRTIAFETGSQNVSLAMTLTVVTFANSPLFFDMLFYPSLYACFIYIDSFLVIGIYKIVVYLMKKNGSHMNKHIDDFDVIDGEDDDDDEVDIEQDDEVIRKDEKMALKAISVDKTSPVVYMNTDGDKYKKM</sequence>
<feature type="transmembrane region" description="Helical" evidence="7">
    <location>
        <begin position="194"/>
        <end position="214"/>
    </location>
</feature>
<comment type="similarity">
    <text evidence="2">Belongs to the bile acid:sodium symporter (BASS) (TC 2.A.28) family.</text>
</comment>
<reference evidence="9" key="1">
    <citation type="submission" date="2015-02" db="EMBL/GenBank/DDBJ databases">
        <title>Genome sequencing for Strongylocentrotus purpuratus.</title>
        <authorList>
            <person name="Murali S."/>
            <person name="Liu Y."/>
            <person name="Vee V."/>
            <person name="English A."/>
            <person name="Wang M."/>
            <person name="Skinner E."/>
            <person name="Han Y."/>
            <person name="Muzny D.M."/>
            <person name="Worley K.C."/>
            <person name="Gibbs R.A."/>
        </authorList>
    </citation>
    <scope>NUCLEOTIDE SEQUENCE</scope>
</reference>
<protein>
    <recommendedName>
        <fullName evidence="10">Ileal sodium/bile acid cotransporter</fullName>
    </recommendedName>
</protein>
<dbReference type="Gene3D" id="1.20.1530.20">
    <property type="match status" value="1"/>
</dbReference>
<evidence type="ECO:0000256" key="7">
    <source>
        <dbReference type="SAM" id="Phobius"/>
    </source>
</evidence>
<dbReference type="Pfam" id="PF01758">
    <property type="entry name" value="SBF"/>
    <property type="match status" value="1"/>
</dbReference>
<feature type="transmembrane region" description="Helical" evidence="7">
    <location>
        <begin position="35"/>
        <end position="54"/>
    </location>
</feature>
<evidence type="ECO:0000256" key="1">
    <source>
        <dbReference type="ARBA" id="ARBA00004141"/>
    </source>
</evidence>
<evidence type="ECO:0000313" key="8">
    <source>
        <dbReference type="EnsemblMetazoa" id="XP_794542"/>
    </source>
</evidence>
<keyword evidence="4" id="KW-0813">Transport</keyword>
<keyword evidence="3 7" id="KW-0812">Transmembrane</keyword>
<feature type="transmembrane region" description="Helical" evidence="7">
    <location>
        <begin position="158"/>
        <end position="182"/>
    </location>
</feature>
<dbReference type="InterPro" id="IPR038770">
    <property type="entry name" value="Na+/solute_symporter_sf"/>
</dbReference>
<accession>A0A7M7TH97</accession>
<keyword evidence="9" id="KW-1185">Reference proteome</keyword>
<dbReference type="OMA" id="CTVICIT"/>
<dbReference type="InParanoid" id="A0A7M7TH97"/>
<evidence type="ECO:0000313" key="9">
    <source>
        <dbReference type="Proteomes" id="UP000007110"/>
    </source>
</evidence>
<dbReference type="InterPro" id="IPR004710">
    <property type="entry name" value="Bilac:Na_transpt"/>
</dbReference>
<organism evidence="8 9">
    <name type="scientific">Strongylocentrotus purpuratus</name>
    <name type="common">Purple sea urchin</name>
    <dbReference type="NCBI Taxonomy" id="7668"/>
    <lineage>
        <taxon>Eukaryota</taxon>
        <taxon>Metazoa</taxon>
        <taxon>Echinodermata</taxon>
        <taxon>Eleutherozoa</taxon>
        <taxon>Echinozoa</taxon>
        <taxon>Echinoidea</taxon>
        <taxon>Euechinoidea</taxon>
        <taxon>Echinacea</taxon>
        <taxon>Camarodonta</taxon>
        <taxon>Echinidea</taxon>
        <taxon>Strongylocentrotidae</taxon>
        <taxon>Strongylocentrotus</taxon>
    </lineage>
</organism>
<dbReference type="AlphaFoldDB" id="A0A7M7TH97"/>
<feature type="transmembrane region" description="Helical" evidence="7">
    <location>
        <begin position="122"/>
        <end position="146"/>
    </location>
</feature>
<evidence type="ECO:0000256" key="2">
    <source>
        <dbReference type="ARBA" id="ARBA00006528"/>
    </source>
</evidence>
<proteinExistence type="inferred from homology"/>
<keyword evidence="6 7" id="KW-0472">Membrane</keyword>
<name>A0A7M7TH97_STRPU</name>
<evidence type="ECO:0000256" key="3">
    <source>
        <dbReference type="ARBA" id="ARBA00022692"/>
    </source>
</evidence>
<evidence type="ECO:0008006" key="10">
    <source>
        <dbReference type="Google" id="ProtNLM"/>
    </source>
</evidence>
<dbReference type="EnsemblMetazoa" id="XM_789449">
    <property type="protein sequence ID" value="XP_794542"/>
    <property type="gene ID" value="LOC589816"/>
</dbReference>
<reference evidence="8" key="2">
    <citation type="submission" date="2021-01" db="UniProtKB">
        <authorList>
            <consortium name="EnsemblMetazoa"/>
        </authorList>
    </citation>
    <scope>IDENTIFICATION</scope>
</reference>
<dbReference type="PANTHER" id="PTHR10361:SF28">
    <property type="entry name" value="P3 PROTEIN-RELATED"/>
    <property type="match status" value="1"/>
</dbReference>
<dbReference type="RefSeq" id="XP_794542.2">
    <property type="nucleotide sequence ID" value="XM_789449.5"/>
</dbReference>
<evidence type="ECO:0000256" key="4">
    <source>
        <dbReference type="ARBA" id="ARBA00022847"/>
    </source>
</evidence>
<feature type="transmembrane region" description="Helical" evidence="7">
    <location>
        <begin position="265"/>
        <end position="283"/>
    </location>
</feature>